<dbReference type="GO" id="GO:0000981">
    <property type="term" value="F:DNA-binding transcription factor activity, RNA polymerase II-specific"/>
    <property type="evidence" value="ECO:0007669"/>
    <property type="project" value="InterPro"/>
</dbReference>
<dbReference type="EMBL" id="KE148146">
    <property type="protein sequence ID" value="EPE10026.1"/>
    <property type="molecule type" value="Genomic_DNA"/>
</dbReference>
<evidence type="ECO:0000313" key="3">
    <source>
        <dbReference type="EMBL" id="EPE10026.1"/>
    </source>
</evidence>
<dbReference type="InterPro" id="IPR053175">
    <property type="entry name" value="DHMBA_Reg_Transcription_Factor"/>
</dbReference>
<dbReference type="PANTHER" id="PTHR38791:SF5">
    <property type="entry name" value="TRANSCRIPTION FACTOR DBAG-RELATED"/>
    <property type="match status" value="1"/>
</dbReference>
<keyword evidence="4" id="KW-1185">Reference proteome</keyword>
<dbReference type="AlphaFoldDB" id="S3CDD3"/>
<dbReference type="OrthoDB" id="5280547at2759"/>
<accession>S3CDD3</accession>
<feature type="compositionally biased region" description="Basic and acidic residues" evidence="2">
    <location>
        <begin position="74"/>
        <end position="84"/>
    </location>
</feature>
<dbReference type="HOGENOM" id="CLU_013866_7_1_1"/>
<dbReference type="Proteomes" id="UP000016923">
    <property type="component" value="Unassembled WGS sequence"/>
</dbReference>
<evidence type="ECO:0000256" key="2">
    <source>
        <dbReference type="SAM" id="MobiDB-lite"/>
    </source>
</evidence>
<evidence type="ECO:0000256" key="1">
    <source>
        <dbReference type="ARBA" id="ARBA00023242"/>
    </source>
</evidence>
<evidence type="ECO:0000313" key="4">
    <source>
        <dbReference type="Proteomes" id="UP000016923"/>
    </source>
</evidence>
<gene>
    <name evidence="3" type="ORF">F503_05121</name>
</gene>
<feature type="compositionally biased region" description="Polar residues" evidence="2">
    <location>
        <begin position="95"/>
        <end position="130"/>
    </location>
</feature>
<dbReference type="InterPro" id="IPR001138">
    <property type="entry name" value="Zn2Cys6_DnaBD"/>
</dbReference>
<sequence>MSPLCWNLAILPNGIPDISGLSLGSPTILWLMLCNKQEPECSQCIRAGKKCPGYRDQLSLMFRDETVKVRKKFEDGSGDSHLDGLDGDAGELLSPDNTSEHSMSSASDTSADPAVSESSTLAMKTPSRNWSGGHGRKDETDTDSFSPMSSQRLGEVLEAFADNLVAAGNGTSAKPDMDIRSKKQLRRRSQGFSSLTLHGAKGGTTYENIVAAAQMATVQAMLRGPGQTPAEQGLHFYLEHYLYGHPESPPKGGDVAVHIPWILDPSARLIASAVGLAGLGNLAGNDQTRITSWQNYLTGLQMTALTLKTPGLDTLNNAMRCVILMAMFEYVTSTYREKPKDDQIMTELLLLLCELTNLLVYVQSQALIDTRPDIAVIVVQALQLESRLITWELEVSGEGIWKYEECEIVSLPPQACFKGRFHRYSDISTARIWSYYRWARILVNELLLEFIEKCPISVATALIQLGDERSLSANRSNTDSPEAFSSPSAIAEVDPDPIERLRSKALRIIRKCAEDTFASTPTNWRHPSIPLSEYAQIATKAPAYGANGGTGVITLMPTLFHLQTAACAPGIPYEDWKWALDVIDTVWAYLGLQQARSLADQMRAHHDAQVKRVTHSGI</sequence>
<feature type="region of interest" description="Disordered" evidence="2">
    <location>
        <begin position="74"/>
        <end position="148"/>
    </location>
</feature>
<dbReference type="VEuPathDB" id="FungiDB:F503_05121"/>
<dbReference type="CDD" id="cd00067">
    <property type="entry name" value="GAL4"/>
    <property type="match status" value="1"/>
</dbReference>
<dbReference type="eggNOG" id="ENOG502SPR4">
    <property type="taxonomic scope" value="Eukaryota"/>
</dbReference>
<dbReference type="GO" id="GO:0008270">
    <property type="term" value="F:zinc ion binding"/>
    <property type="evidence" value="ECO:0007669"/>
    <property type="project" value="InterPro"/>
</dbReference>
<proteinExistence type="predicted"/>
<protein>
    <submittedName>
        <fullName evidence="3">Fungal zn binuclear cluster domain containing protein</fullName>
    </submittedName>
</protein>
<dbReference type="PANTHER" id="PTHR38791">
    <property type="entry name" value="ZN(II)2CYS6 TRANSCRIPTION FACTOR (EUROFUNG)-RELATED-RELATED"/>
    <property type="match status" value="1"/>
</dbReference>
<organism evidence="3 4">
    <name type="scientific">Ophiostoma piceae (strain UAMH 11346)</name>
    <name type="common">Sap stain fungus</name>
    <dbReference type="NCBI Taxonomy" id="1262450"/>
    <lineage>
        <taxon>Eukaryota</taxon>
        <taxon>Fungi</taxon>
        <taxon>Dikarya</taxon>
        <taxon>Ascomycota</taxon>
        <taxon>Pezizomycotina</taxon>
        <taxon>Sordariomycetes</taxon>
        <taxon>Sordariomycetidae</taxon>
        <taxon>Ophiostomatales</taxon>
        <taxon>Ophiostomataceae</taxon>
        <taxon>Ophiostoma</taxon>
    </lineage>
</organism>
<keyword evidence="1" id="KW-0539">Nucleus</keyword>
<dbReference type="STRING" id="1262450.S3CDD3"/>
<reference evidence="3 4" key="1">
    <citation type="journal article" date="2013" name="BMC Genomics">
        <title>The genome and transcriptome of the pine saprophyte Ophiostoma piceae, and a comparison with the bark beetle-associated pine pathogen Grosmannia clavigera.</title>
        <authorList>
            <person name="Haridas S."/>
            <person name="Wang Y."/>
            <person name="Lim L."/>
            <person name="Massoumi Alamouti S."/>
            <person name="Jackman S."/>
            <person name="Docking R."/>
            <person name="Robertson G."/>
            <person name="Birol I."/>
            <person name="Bohlmann J."/>
            <person name="Breuil C."/>
        </authorList>
    </citation>
    <scope>NUCLEOTIDE SEQUENCE [LARGE SCALE GENOMIC DNA]</scope>
    <source>
        <strain evidence="3 4">UAMH 11346</strain>
    </source>
</reference>
<name>S3CDD3_OPHP1</name>